<sequence length="366" mass="39338">MPANQRVVVVGAGVIGLTTALVLVRRGYAVHILARDLPEDSDSGAFASPWAGANWCPFKSLEDGPREAKWEKETFVRLSELIPSGLVLELKGTRRFAQTNAGLLGHWYKDVVPNYRRLPAAACPPNAVGVEFDTLSVNAPQYIKWLAAQLRALGVKVERRTVTSIEQAYEAFGGVEVVVNATGLGAKSIAGVDDQATEPIRGQTVLIKSDCKRCSMDSSDPEKPAYIIPRPGGEVICGGSYGVGDWDLSVSPTLASVILERCLALDPSISVDGTLAGIHVLRHNVGLRPSRAGGPRLEMERIELPTGSRLSPARERAVKRREVTLCHAYGVGPAGYQQSWGIAEEVAELVGEHVRRYGSAARAAKL</sequence>
<dbReference type="PANTHER" id="PTHR11530:SF30">
    <property type="entry name" value="FAD DEPENDENT OXIDOREDUCTASE DOMAIN-CONTAINING PROTEIN"/>
    <property type="match status" value="1"/>
</dbReference>
<evidence type="ECO:0000256" key="2">
    <source>
        <dbReference type="ARBA" id="ARBA00006730"/>
    </source>
</evidence>
<dbReference type="Gene3D" id="3.30.9.10">
    <property type="entry name" value="D-Amino Acid Oxidase, subunit A, domain 2"/>
    <property type="match status" value="1"/>
</dbReference>
<dbReference type="Gene3D" id="3.40.50.720">
    <property type="entry name" value="NAD(P)-binding Rossmann-like Domain"/>
    <property type="match status" value="1"/>
</dbReference>
<organism evidence="9 10">
    <name type="scientific">Sporidiobolus salmonicolor</name>
    <name type="common">Yeast-like fungus</name>
    <name type="synonym">Sporobolomyces salmonicolor</name>
    <dbReference type="NCBI Taxonomy" id="5005"/>
    <lineage>
        <taxon>Eukaryota</taxon>
        <taxon>Fungi</taxon>
        <taxon>Dikarya</taxon>
        <taxon>Basidiomycota</taxon>
        <taxon>Pucciniomycotina</taxon>
        <taxon>Microbotryomycetes</taxon>
        <taxon>Sporidiobolales</taxon>
        <taxon>Sporidiobolaceae</taxon>
        <taxon>Sporobolomyces</taxon>
    </lineage>
</organism>
<dbReference type="EMBL" id="CENE01000002">
    <property type="protein sequence ID" value="CEQ39319.1"/>
    <property type="molecule type" value="Genomic_DNA"/>
</dbReference>
<dbReference type="GO" id="GO:0005737">
    <property type="term" value="C:cytoplasm"/>
    <property type="evidence" value="ECO:0007669"/>
    <property type="project" value="TreeGrafter"/>
</dbReference>
<dbReference type="Proteomes" id="UP000243876">
    <property type="component" value="Unassembled WGS sequence"/>
</dbReference>
<feature type="binding site" evidence="6">
    <location>
        <position position="226"/>
    </location>
    <ligand>
        <name>D-dopa</name>
        <dbReference type="ChEBI" id="CHEBI:149689"/>
    </ligand>
</feature>
<dbReference type="GO" id="GO:0071949">
    <property type="term" value="F:FAD binding"/>
    <property type="evidence" value="ECO:0007669"/>
    <property type="project" value="InterPro"/>
</dbReference>
<dbReference type="GO" id="GO:0003884">
    <property type="term" value="F:D-amino-acid oxidase activity"/>
    <property type="evidence" value="ECO:0007669"/>
    <property type="project" value="InterPro"/>
</dbReference>
<dbReference type="SMR" id="A0A0D6EH81"/>
<keyword evidence="7" id="KW-1133">Transmembrane helix</keyword>
<dbReference type="SUPFAM" id="SSF51971">
    <property type="entry name" value="Nucleotide-binding domain"/>
    <property type="match status" value="1"/>
</dbReference>
<keyword evidence="7" id="KW-0472">Membrane</keyword>
<evidence type="ECO:0000256" key="3">
    <source>
        <dbReference type="ARBA" id="ARBA00022630"/>
    </source>
</evidence>
<dbReference type="GO" id="GO:0019478">
    <property type="term" value="P:D-amino acid catabolic process"/>
    <property type="evidence" value="ECO:0007669"/>
    <property type="project" value="TreeGrafter"/>
</dbReference>
<gene>
    <name evidence="9" type="primary">SPOSA6832_00826</name>
</gene>
<comment type="cofactor">
    <cofactor evidence="1 6">
        <name>FAD</name>
        <dbReference type="ChEBI" id="CHEBI:57692"/>
    </cofactor>
</comment>
<feature type="binding site" evidence="6">
    <location>
        <position position="288"/>
    </location>
    <ligand>
        <name>D-dopa</name>
        <dbReference type="ChEBI" id="CHEBI:149689"/>
    </ligand>
</feature>
<comment type="similarity">
    <text evidence="2">Belongs to the DAMOX/DASOX family.</text>
</comment>
<proteinExistence type="inferred from homology"/>
<feature type="binding site" evidence="6">
    <location>
        <position position="162"/>
    </location>
    <ligand>
        <name>FAD</name>
        <dbReference type="ChEBI" id="CHEBI:57692"/>
    </ligand>
</feature>
<dbReference type="AlphaFoldDB" id="A0A0D6EH81"/>
<dbReference type="InterPro" id="IPR023209">
    <property type="entry name" value="DAO"/>
</dbReference>
<dbReference type="PANTHER" id="PTHR11530">
    <property type="entry name" value="D-AMINO ACID OXIDASE"/>
    <property type="match status" value="1"/>
</dbReference>
<evidence type="ECO:0000256" key="5">
    <source>
        <dbReference type="ARBA" id="ARBA00023002"/>
    </source>
</evidence>
<evidence type="ECO:0000256" key="7">
    <source>
        <dbReference type="SAM" id="Phobius"/>
    </source>
</evidence>
<feature type="transmembrane region" description="Helical" evidence="7">
    <location>
        <begin position="6"/>
        <end position="24"/>
    </location>
</feature>
<evidence type="ECO:0000313" key="10">
    <source>
        <dbReference type="Proteomes" id="UP000243876"/>
    </source>
</evidence>
<keyword evidence="3" id="KW-0285">Flavoprotein</keyword>
<evidence type="ECO:0000256" key="1">
    <source>
        <dbReference type="ARBA" id="ARBA00001974"/>
    </source>
</evidence>
<evidence type="ECO:0000313" key="9">
    <source>
        <dbReference type="EMBL" id="CEQ39319.1"/>
    </source>
</evidence>
<evidence type="ECO:0000256" key="4">
    <source>
        <dbReference type="ARBA" id="ARBA00022827"/>
    </source>
</evidence>
<dbReference type="OrthoDB" id="2015447at2759"/>
<feature type="domain" description="FAD dependent oxidoreductase" evidence="8">
    <location>
        <begin position="6"/>
        <end position="349"/>
    </location>
</feature>
<keyword evidence="5" id="KW-0560">Oxidoreductase</keyword>
<keyword evidence="4 6" id="KW-0274">FAD</keyword>
<protein>
    <submittedName>
        <fullName evidence="9">SPOSA6832_00826-mRNA-1:cds</fullName>
    </submittedName>
</protein>
<reference evidence="10" key="1">
    <citation type="submission" date="2015-02" db="EMBL/GenBank/DDBJ databases">
        <authorList>
            <person name="Gon?alves P."/>
        </authorList>
    </citation>
    <scope>NUCLEOTIDE SEQUENCE [LARGE SCALE GENOMIC DNA]</scope>
</reference>
<dbReference type="PIRSF" id="PIRSF000189">
    <property type="entry name" value="D-aa_oxidase"/>
    <property type="match status" value="1"/>
</dbReference>
<name>A0A0D6EH81_SPOSA</name>
<keyword evidence="7" id="KW-0812">Transmembrane</keyword>
<feature type="binding site" evidence="6">
    <location>
        <position position="182"/>
    </location>
    <ligand>
        <name>FAD</name>
        <dbReference type="ChEBI" id="CHEBI:57692"/>
    </ligand>
</feature>
<accession>A0A0D6EH81</accession>
<evidence type="ECO:0000259" key="8">
    <source>
        <dbReference type="Pfam" id="PF01266"/>
    </source>
</evidence>
<keyword evidence="10" id="KW-1185">Reference proteome</keyword>
<dbReference type="SUPFAM" id="SSF54373">
    <property type="entry name" value="FAD-linked reductases, C-terminal domain"/>
    <property type="match status" value="1"/>
</dbReference>
<dbReference type="Pfam" id="PF01266">
    <property type="entry name" value="DAO"/>
    <property type="match status" value="1"/>
</dbReference>
<evidence type="ECO:0000256" key="6">
    <source>
        <dbReference type="PIRSR" id="PIRSR000189-1"/>
    </source>
</evidence>
<dbReference type="InterPro" id="IPR006076">
    <property type="entry name" value="FAD-dep_OxRdtase"/>
</dbReference>